<dbReference type="Gene3D" id="2.102.10.10">
    <property type="entry name" value="Rieske [2Fe-2S] iron-sulphur domain"/>
    <property type="match status" value="1"/>
</dbReference>
<evidence type="ECO:0000256" key="5">
    <source>
        <dbReference type="ARBA" id="ARBA00034078"/>
    </source>
</evidence>
<evidence type="ECO:0000256" key="2">
    <source>
        <dbReference type="ARBA" id="ARBA00022723"/>
    </source>
</evidence>
<dbReference type="STRING" id="469383.Cwoe_0434"/>
<keyword evidence="3" id="KW-0408">Iron</keyword>
<dbReference type="AlphaFoldDB" id="D3F799"/>
<evidence type="ECO:0000256" key="6">
    <source>
        <dbReference type="ARBA" id="ARBA00038001"/>
    </source>
</evidence>
<dbReference type="GO" id="GO:0051537">
    <property type="term" value="F:2 iron, 2 sulfur cluster binding"/>
    <property type="evidence" value="ECO:0007669"/>
    <property type="project" value="UniProtKB-KW"/>
</dbReference>
<dbReference type="EMBL" id="CP001854">
    <property type="protein sequence ID" value="ADB48870.1"/>
    <property type="molecule type" value="Genomic_DNA"/>
</dbReference>
<dbReference type="InterPro" id="IPR036922">
    <property type="entry name" value="Rieske_2Fe-2S_sf"/>
</dbReference>
<dbReference type="HOGENOM" id="CLU_055690_5_2_11"/>
<feature type="domain" description="Rieske" evidence="7">
    <location>
        <begin position="1"/>
        <end position="97"/>
    </location>
</feature>
<name>D3F799_CONWI</name>
<dbReference type="GO" id="GO:0004497">
    <property type="term" value="F:monooxygenase activity"/>
    <property type="evidence" value="ECO:0007669"/>
    <property type="project" value="UniProtKB-ARBA"/>
</dbReference>
<comment type="cofactor">
    <cofactor evidence="5">
        <name>[2Fe-2S] cluster</name>
        <dbReference type="ChEBI" id="CHEBI:190135"/>
    </cofactor>
</comment>
<organism evidence="8 9">
    <name type="scientific">Conexibacter woesei (strain DSM 14684 / CCUG 47730 / CIP 108061 / JCM 11494 / NBRC 100937 / ID131577)</name>
    <dbReference type="NCBI Taxonomy" id="469383"/>
    <lineage>
        <taxon>Bacteria</taxon>
        <taxon>Bacillati</taxon>
        <taxon>Actinomycetota</taxon>
        <taxon>Thermoleophilia</taxon>
        <taxon>Solirubrobacterales</taxon>
        <taxon>Conexibacteraceae</taxon>
        <taxon>Conexibacter</taxon>
    </lineage>
</organism>
<evidence type="ECO:0000256" key="4">
    <source>
        <dbReference type="ARBA" id="ARBA00023014"/>
    </source>
</evidence>
<sequence>MPLCRVGELAPGEMRRVVREDGPPLAVYNVDGVFHATDDTCTHARASLTEGDLDGCEVVCPVHMGAFDVRSGEPLCFPVTRALRTYEVAVEDGVVWALDSAPARS</sequence>
<dbReference type="KEGG" id="cwo:Cwoe_0434"/>
<evidence type="ECO:0000256" key="3">
    <source>
        <dbReference type="ARBA" id="ARBA00023004"/>
    </source>
</evidence>
<accession>D3F799</accession>
<dbReference type="GO" id="GO:0046872">
    <property type="term" value="F:metal ion binding"/>
    <property type="evidence" value="ECO:0007669"/>
    <property type="project" value="UniProtKB-KW"/>
</dbReference>
<protein>
    <submittedName>
        <fullName evidence="8">Rieske (2Fe-2S) iron-sulphur domain protein</fullName>
    </submittedName>
</protein>
<evidence type="ECO:0000256" key="1">
    <source>
        <dbReference type="ARBA" id="ARBA00022714"/>
    </source>
</evidence>
<dbReference type="GO" id="GO:0016705">
    <property type="term" value="F:oxidoreductase activity, acting on paired donors, with incorporation or reduction of molecular oxygen"/>
    <property type="evidence" value="ECO:0007669"/>
    <property type="project" value="UniProtKB-ARBA"/>
</dbReference>
<dbReference type="PANTHER" id="PTHR21496">
    <property type="entry name" value="FERREDOXIN-RELATED"/>
    <property type="match status" value="1"/>
</dbReference>
<comment type="similarity">
    <text evidence="6">Belongs to the bacterial ring-hydroxylating dioxygenase ferredoxin component family.</text>
</comment>
<reference evidence="8 9" key="1">
    <citation type="journal article" date="2010" name="Stand. Genomic Sci.">
        <title>Complete genome sequence of Conexibacter woesei type strain (ID131577).</title>
        <authorList>
            <person name="Pukall R."/>
            <person name="Lapidus A."/>
            <person name="Glavina Del Rio T."/>
            <person name="Copeland A."/>
            <person name="Tice H."/>
            <person name="Cheng J.-F."/>
            <person name="Lucas S."/>
            <person name="Chen F."/>
            <person name="Nolan M."/>
            <person name="Bruce D."/>
            <person name="Goodwin L."/>
            <person name="Pitluck S."/>
            <person name="Mavromatis K."/>
            <person name="Ivanova N."/>
            <person name="Ovchinnikova G."/>
            <person name="Pati A."/>
            <person name="Chen A."/>
            <person name="Palaniappan K."/>
            <person name="Land M."/>
            <person name="Hauser L."/>
            <person name="Chang Y.-J."/>
            <person name="Jeffries C.D."/>
            <person name="Chain P."/>
            <person name="Meincke L."/>
            <person name="Sims D."/>
            <person name="Brettin T."/>
            <person name="Detter J.C."/>
            <person name="Rohde M."/>
            <person name="Goeker M."/>
            <person name="Bristow J."/>
            <person name="Eisen J.A."/>
            <person name="Markowitz V."/>
            <person name="Kyrpides N.C."/>
            <person name="Klenk H.-P."/>
            <person name="Hugenholtz P."/>
        </authorList>
    </citation>
    <scope>NUCLEOTIDE SEQUENCE [LARGE SCALE GENOMIC DNA]</scope>
    <source>
        <strain evidence="9">DSM 14684 / CIP 108061 / JCM 11494 / NBRC 100937 / ID131577</strain>
    </source>
</reference>
<dbReference type="eggNOG" id="COG2146">
    <property type="taxonomic scope" value="Bacteria"/>
</dbReference>
<keyword evidence="1" id="KW-0001">2Fe-2S</keyword>
<dbReference type="Pfam" id="PF00355">
    <property type="entry name" value="Rieske"/>
    <property type="match status" value="1"/>
</dbReference>
<reference evidence="9" key="2">
    <citation type="submission" date="2010-01" db="EMBL/GenBank/DDBJ databases">
        <title>The complete genome of Conexibacter woesei DSM 14684.</title>
        <authorList>
            <consortium name="US DOE Joint Genome Institute (JGI-PGF)"/>
            <person name="Lucas S."/>
            <person name="Copeland A."/>
            <person name="Lapidus A."/>
            <person name="Glavina del Rio T."/>
            <person name="Dalin E."/>
            <person name="Tice H."/>
            <person name="Bruce D."/>
            <person name="Goodwin L."/>
            <person name="Pitluck S."/>
            <person name="Kyrpides N."/>
            <person name="Mavromatis K."/>
            <person name="Ivanova N."/>
            <person name="Mikhailova N."/>
            <person name="Chertkov O."/>
            <person name="Brettin T."/>
            <person name="Detter J.C."/>
            <person name="Han C."/>
            <person name="Larimer F."/>
            <person name="Land M."/>
            <person name="Hauser L."/>
            <person name="Markowitz V."/>
            <person name="Cheng J.-F."/>
            <person name="Hugenholtz P."/>
            <person name="Woyke T."/>
            <person name="Wu D."/>
            <person name="Pukall R."/>
            <person name="Steenblock K."/>
            <person name="Schneider S."/>
            <person name="Klenk H.-P."/>
            <person name="Eisen J.A."/>
        </authorList>
    </citation>
    <scope>NUCLEOTIDE SEQUENCE [LARGE SCALE GENOMIC DNA]</scope>
    <source>
        <strain evidence="9">DSM 14684 / CIP 108061 / JCM 11494 / NBRC 100937 / ID131577</strain>
    </source>
</reference>
<dbReference type="SUPFAM" id="SSF50022">
    <property type="entry name" value="ISP domain"/>
    <property type="match status" value="1"/>
</dbReference>
<dbReference type="InterPro" id="IPR017941">
    <property type="entry name" value="Rieske_2Fe-2S"/>
</dbReference>
<keyword evidence="4" id="KW-0411">Iron-sulfur</keyword>
<gene>
    <name evidence="8" type="ordered locus">Cwoe_0434</name>
</gene>
<dbReference type="PROSITE" id="PS51296">
    <property type="entry name" value="RIESKE"/>
    <property type="match status" value="1"/>
</dbReference>
<dbReference type="PANTHER" id="PTHR21496:SF0">
    <property type="entry name" value="RIESKE DOMAIN-CONTAINING PROTEIN"/>
    <property type="match status" value="1"/>
</dbReference>
<dbReference type="Proteomes" id="UP000008229">
    <property type="component" value="Chromosome"/>
</dbReference>
<keyword evidence="9" id="KW-1185">Reference proteome</keyword>
<evidence type="ECO:0000259" key="7">
    <source>
        <dbReference type="PROSITE" id="PS51296"/>
    </source>
</evidence>
<dbReference type="CDD" id="cd03528">
    <property type="entry name" value="Rieske_RO_ferredoxin"/>
    <property type="match status" value="1"/>
</dbReference>
<proteinExistence type="inferred from homology"/>
<evidence type="ECO:0000313" key="8">
    <source>
        <dbReference type="EMBL" id="ADB48870.1"/>
    </source>
</evidence>
<keyword evidence="2" id="KW-0479">Metal-binding</keyword>
<evidence type="ECO:0000313" key="9">
    <source>
        <dbReference type="Proteomes" id="UP000008229"/>
    </source>
</evidence>